<name>A0ACD3B682_9AGAR</name>
<accession>A0ACD3B682</accession>
<protein>
    <submittedName>
        <fullName evidence="1">Uncharacterized protein</fullName>
    </submittedName>
</protein>
<reference evidence="1 2" key="1">
    <citation type="journal article" date="2019" name="Nat. Ecol. Evol.">
        <title>Megaphylogeny resolves global patterns of mushroom evolution.</title>
        <authorList>
            <person name="Varga T."/>
            <person name="Krizsan K."/>
            <person name="Foldi C."/>
            <person name="Dima B."/>
            <person name="Sanchez-Garcia M."/>
            <person name="Sanchez-Ramirez S."/>
            <person name="Szollosi G.J."/>
            <person name="Szarkandi J.G."/>
            <person name="Papp V."/>
            <person name="Albert L."/>
            <person name="Andreopoulos W."/>
            <person name="Angelini C."/>
            <person name="Antonin V."/>
            <person name="Barry K.W."/>
            <person name="Bougher N.L."/>
            <person name="Buchanan P."/>
            <person name="Buyck B."/>
            <person name="Bense V."/>
            <person name="Catcheside P."/>
            <person name="Chovatia M."/>
            <person name="Cooper J."/>
            <person name="Damon W."/>
            <person name="Desjardin D."/>
            <person name="Finy P."/>
            <person name="Geml J."/>
            <person name="Haridas S."/>
            <person name="Hughes K."/>
            <person name="Justo A."/>
            <person name="Karasinski D."/>
            <person name="Kautmanova I."/>
            <person name="Kiss B."/>
            <person name="Kocsube S."/>
            <person name="Kotiranta H."/>
            <person name="LaButti K.M."/>
            <person name="Lechner B.E."/>
            <person name="Liimatainen K."/>
            <person name="Lipzen A."/>
            <person name="Lukacs Z."/>
            <person name="Mihaltcheva S."/>
            <person name="Morgado L.N."/>
            <person name="Niskanen T."/>
            <person name="Noordeloos M.E."/>
            <person name="Ohm R.A."/>
            <person name="Ortiz-Santana B."/>
            <person name="Ovrebo C."/>
            <person name="Racz N."/>
            <person name="Riley R."/>
            <person name="Savchenko A."/>
            <person name="Shiryaev A."/>
            <person name="Soop K."/>
            <person name="Spirin V."/>
            <person name="Szebenyi C."/>
            <person name="Tomsovsky M."/>
            <person name="Tulloss R.E."/>
            <person name="Uehling J."/>
            <person name="Grigoriev I.V."/>
            <person name="Vagvolgyi C."/>
            <person name="Papp T."/>
            <person name="Martin F.M."/>
            <person name="Miettinen O."/>
            <person name="Hibbett D.S."/>
            <person name="Nagy L.G."/>
        </authorList>
    </citation>
    <scope>NUCLEOTIDE SEQUENCE [LARGE SCALE GENOMIC DNA]</scope>
    <source>
        <strain evidence="1 2">NL-1719</strain>
    </source>
</reference>
<sequence length="278" mass="30657">MLCWSGQYLCGEWLGQSGRNLEYDMTEKMLYGDVYSGQNGDDRKYSGMSGPRGNGGDYRVASDGHVGGLSTATENIEVARIAGEQTEADFCRRSTPSSLCFWTTWGTQIELEVGAREITVRRVWWPTVETLFMKIETLIGKSRAISLAQAFIAIPLVFMYIEIQIHGDDSPLPRHRGRQSKSLDTASQKRRDDDDALAEVGVRNGVVKYQRFLVSALLGPLGVMGVGKPDADLGADALTQKQACKSNEGEDSSKPPGGRRGRLVDVKVTEVDEIHHLR</sequence>
<dbReference type="EMBL" id="ML208278">
    <property type="protein sequence ID" value="TFK73174.1"/>
    <property type="molecule type" value="Genomic_DNA"/>
</dbReference>
<evidence type="ECO:0000313" key="2">
    <source>
        <dbReference type="Proteomes" id="UP000308600"/>
    </source>
</evidence>
<organism evidence="1 2">
    <name type="scientific">Pluteus cervinus</name>
    <dbReference type="NCBI Taxonomy" id="181527"/>
    <lineage>
        <taxon>Eukaryota</taxon>
        <taxon>Fungi</taxon>
        <taxon>Dikarya</taxon>
        <taxon>Basidiomycota</taxon>
        <taxon>Agaricomycotina</taxon>
        <taxon>Agaricomycetes</taxon>
        <taxon>Agaricomycetidae</taxon>
        <taxon>Agaricales</taxon>
        <taxon>Pluteineae</taxon>
        <taxon>Pluteaceae</taxon>
        <taxon>Pluteus</taxon>
    </lineage>
</organism>
<gene>
    <name evidence="1" type="ORF">BDN72DRAFT_855012</name>
</gene>
<proteinExistence type="predicted"/>
<keyword evidence="2" id="KW-1185">Reference proteome</keyword>
<evidence type="ECO:0000313" key="1">
    <source>
        <dbReference type="EMBL" id="TFK73174.1"/>
    </source>
</evidence>
<dbReference type="Proteomes" id="UP000308600">
    <property type="component" value="Unassembled WGS sequence"/>
</dbReference>